<evidence type="ECO:0000313" key="4">
    <source>
        <dbReference type="Proteomes" id="UP000295636"/>
    </source>
</evidence>
<dbReference type="Pfam" id="PF07670">
    <property type="entry name" value="Gate"/>
    <property type="match status" value="1"/>
</dbReference>
<organism evidence="3 4">
    <name type="scientific">Paenibacillus piri</name>
    <dbReference type="NCBI Taxonomy" id="2547395"/>
    <lineage>
        <taxon>Bacteria</taxon>
        <taxon>Bacillati</taxon>
        <taxon>Bacillota</taxon>
        <taxon>Bacilli</taxon>
        <taxon>Bacillales</taxon>
        <taxon>Paenibacillaceae</taxon>
        <taxon>Paenibacillus</taxon>
    </lineage>
</organism>
<feature type="transmembrane region" description="Helical" evidence="1">
    <location>
        <begin position="405"/>
        <end position="427"/>
    </location>
</feature>
<feature type="transmembrane region" description="Helical" evidence="1">
    <location>
        <begin position="12"/>
        <end position="31"/>
    </location>
</feature>
<feature type="transmembrane region" description="Helical" evidence="1">
    <location>
        <begin position="236"/>
        <end position="259"/>
    </location>
</feature>
<feature type="transmembrane region" description="Helical" evidence="1">
    <location>
        <begin position="347"/>
        <end position="364"/>
    </location>
</feature>
<keyword evidence="4" id="KW-1185">Reference proteome</keyword>
<name>A0A4R5KTQ0_9BACL</name>
<dbReference type="PROSITE" id="PS51257">
    <property type="entry name" value="PROKAR_LIPOPROTEIN"/>
    <property type="match status" value="1"/>
</dbReference>
<keyword evidence="1" id="KW-1133">Transmembrane helix</keyword>
<dbReference type="Proteomes" id="UP000295636">
    <property type="component" value="Unassembled WGS sequence"/>
</dbReference>
<comment type="caution">
    <text evidence="3">The sequence shown here is derived from an EMBL/GenBank/DDBJ whole genome shotgun (WGS) entry which is preliminary data.</text>
</comment>
<gene>
    <name evidence="3" type="ORF">E1757_12300</name>
</gene>
<sequence length="437" mass="46394">MFRLRTISSQQASTLILGCLALLLVISIIVFPDQAFQSSLKGLSVWWKLVFPALLPFLIMTEIARGTGVLHGLGALLEPLLRLLFRLPGVGGWAVALGLTAGNPAGAIAVGGLRRDKLITRDEAERLLTLSHLLSPVFLITVVGVGFLQNAKTGLALTLLHYGSAIVLALLQRFTHVRTVAEPEVVANRRAEARSLPSSAGLFGKCIAAWRNAHAADGRTFGKLLGDSVSRSIQQLMTVGGFMMIFSVLIQAVSLSPVIPYVSRLSAVLGLGSAADAEQLLSSVLPGLFEAHLGAYAMGQSQLLTGSWPYALLSALFAWGGLSTHAQVKSFILGTDIRYAVFLRSRLLHAAAAFVSTGLLWQPLNGWLARSEAPAYLPAQALPAPAAGGWSLGGVNLWSLTGPTLLSFGFIMLLMLCLSVLAAAVVMKRHLSPPAQR</sequence>
<reference evidence="3 4" key="1">
    <citation type="submission" date="2019-03" db="EMBL/GenBank/DDBJ databases">
        <title>This is whole genome sequence of Paenibacillus sp MS74 strain.</title>
        <authorList>
            <person name="Trinh H.N."/>
        </authorList>
    </citation>
    <scope>NUCLEOTIDE SEQUENCE [LARGE SCALE GENOMIC DNA]</scope>
    <source>
        <strain evidence="3 4">MS74</strain>
    </source>
</reference>
<keyword evidence="1" id="KW-0472">Membrane</keyword>
<feature type="domain" description="Nucleoside transporter/FeoB GTPase Gate" evidence="2">
    <location>
        <begin position="49"/>
        <end position="144"/>
    </location>
</feature>
<accession>A0A4R5KTQ0</accession>
<evidence type="ECO:0000259" key="2">
    <source>
        <dbReference type="Pfam" id="PF07670"/>
    </source>
</evidence>
<feature type="transmembrane region" description="Helical" evidence="1">
    <location>
        <begin position="308"/>
        <end position="326"/>
    </location>
</feature>
<evidence type="ECO:0000313" key="3">
    <source>
        <dbReference type="EMBL" id="TDF98270.1"/>
    </source>
</evidence>
<dbReference type="OrthoDB" id="1645614at2"/>
<feature type="transmembrane region" description="Helical" evidence="1">
    <location>
        <begin position="91"/>
        <end position="115"/>
    </location>
</feature>
<evidence type="ECO:0000256" key="1">
    <source>
        <dbReference type="SAM" id="Phobius"/>
    </source>
</evidence>
<dbReference type="RefSeq" id="WP_133228211.1">
    <property type="nucleotide sequence ID" value="NZ_SMRT01000004.1"/>
</dbReference>
<dbReference type="EMBL" id="SMRT01000004">
    <property type="protein sequence ID" value="TDF98270.1"/>
    <property type="molecule type" value="Genomic_DNA"/>
</dbReference>
<protein>
    <submittedName>
        <fullName evidence="3">Sporulation protein</fullName>
    </submittedName>
</protein>
<keyword evidence="1" id="KW-0812">Transmembrane</keyword>
<dbReference type="AlphaFoldDB" id="A0A4R5KTQ0"/>
<feature type="transmembrane region" description="Helical" evidence="1">
    <location>
        <begin position="127"/>
        <end position="148"/>
    </location>
</feature>
<proteinExistence type="predicted"/>
<feature type="transmembrane region" description="Helical" evidence="1">
    <location>
        <begin position="154"/>
        <end position="171"/>
    </location>
</feature>
<dbReference type="InterPro" id="IPR011642">
    <property type="entry name" value="Gate_dom"/>
</dbReference>